<dbReference type="AlphaFoldDB" id="A0A087SNC9"/>
<organism evidence="1 2">
    <name type="scientific">Auxenochlorella protothecoides</name>
    <name type="common">Green microalga</name>
    <name type="synonym">Chlorella protothecoides</name>
    <dbReference type="NCBI Taxonomy" id="3075"/>
    <lineage>
        <taxon>Eukaryota</taxon>
        <taxon>Viridiplantae</taxon>
        <taxon>Chlorophyta</taxon>
        <taxon>core chlorophytes</taxon>
        <taxon>Trebouxiophyceae</taxon>
        <taxon>Chlorellales</taxon>
        <taxon>Chlorellaceae</taxon>
        <taxon>Auxenochlorella</taxon>
    </lineage>
</organism>
<protein>
    <submittedName>
        <fullName evidence="1">Uncharacterized protein</fullName>
    </submittedName>
</protein>
<sequence>MRLALRLLPGGVGGCLGVLPGALALARAGAVGAVRLAHGRAPGVGGLVIPRARPVRGHRRGLVVPGAGVVGGRVDRLLRAAAHRARGGGGRALGRVRRLLHRGGRILHHALCRALGLLHRALGGTLGLGGGALGGALGLLPGLPGAVLQALGLGIHGVLVGAAQPGQALGMEPGATKQAARRRRCTGTGDELGCIGLVLAY</sequence>
<evidence type="ECO:0000313" key="1">
    <source>
        <dbReference type="EMBL" id="KFM27233.1"/>
    </source>
</evidence>
<dbReference type="RefSeq" id="XP_011400200.1">
    <property type="nucleotide sequence ID" value="XM_011401898.1"/>
</dbReference>
<gene>
    <name evidence="1" type="ORF">F751_4503</name>
</gene>
<reference evidence="1 2" key="1">
    <citation type="journal article" date="2014" name="BMC Genomics">
        <title>Oil accumulation mechanisms of the oleaginous microalga Chlorella protothecoides revealed through its genome, transcriptomes, and proteomes.</title>
        <authorList>
            <person name="Gao C."/>
            <person name="Wang Y."/>
            <person name="Shen Y."/>
            <person name="Yan D."/>
            <person name="He X."/>
            <person name="Dai J."/>
            <person name="Wu Q."/>
        </authorList>
    </citation>
    <scope>NUCLEOTIDE SEQUENCE [LARGE SCALE GENOMIC DNA]</scope>
    <source>
        <strain evidence="1 2">0710</strain>
    </source>
</reference>
<proteinExistence type="predicted"/>
<dbReference type="EMBL" id="KL662144">
    <property type="protein sequence ID" value="KFM27233.1"/>
    <property type="molecule type" value="Genomic_DNA"/>
</dbReference>
<name>A0A087SNC9_AUXPR</name>
<accession>A0A087SNC9</accession>
<dbReference type="Proteomes" id="UP000028924">
    <property type="component" value="Unassembled WGS sequence"/>
</dbReference>
<keyword evidence="2" id="KW-1185">Reference proteome</keyword>
<evidence type="ECO:0000313" key="2">
    <source>
        <dbReference type="Proteomes" id="UP000028924"/>
    </source>
</evidence>
<dbReference type="KEGG" id="apro:F751_4503"/>
<dbReference type="GeneID" id="23615894"/>